<evidence type="ECO:0000256" key="1">
    <source>
        <dbReference type="SAM" id="MobiDB-lite"/>
    </source>
</evidence>
<dbReference type="EMBL" id="JAJGCB010000003">
    <property type="protein sequence ID" value="KAJ8993659.1"/>
    <property type="molecule type" value="Genomic_DNA"/>
</dbReference>
<feature type="region of interest" description="Disordered" evidence="1">
    <location>
        <begin position="1"/>
        <end position="57"/>
    </location>
</feature>
<organism evidence="2 3">
    <name type="scientific">Exophiala dermatitidis</name>
    <name type="common">Black yeast-like fungus</name>
    <name type="synonym">Wangiella dermatitidis</name>
    <dbReference type="NCBI Taxonomy" id="5970"/>
    <lineage>
        <taxon>Eukaryota</taxon>
        <taxon>Fungi</taxon>
        <taxon>Dikarya</taxon>
        <taxon>Ascomycota</taxon>
        <taxon>Pezizomycotina</taxon>
        <taxon>Eurotiomycetes</taxon>
        <taxon>Chaetothyriomycetidae</taxon>
        <taxon>Chaetothyriales</taxon>
        <taxon>Herpotrichiellaceae</taxon>
        <taxon>Exophiala</taxon>
    </lineage>
</organism>
<accession>A0AAN6IW78</accession>
<evidence type="ECO:0000313" key="3">
    <source>
        <dbReference type="Proteomes" id="UP001161757"/>
    </source>
</evidence>
<gene>
    <name evidence="2" type="ORF">HRR80_002165</name>
</gene>
<reference evidence="2" key="1">
    <citation type="submission" date="2023-01" db="EMBL/GenBank/DDBJ databases">
        <title>Exophiala dermititidis isolated from Cystic Fibrosis Patient.</title>
        <authorList>
            <person name="Kurbessoian T."/>
            <person name="Crocker A."/>
            <person name="Murante D."/>
            <person name="Hogan D.A."/>
            <person name="Stajich J.E."/>
        </authorList>
    </citation>
    <scope>NUCLEOTIDE SEQUENCE</scope>
    <source>
        <strain evidence="2">Ex8</strain>
    </source>
</reference>
<proteinExistence type="predicted"/>
<feature type="compositionally biased region" description="Polar residues" evidence="1">
    <location>
        <begin position="1"/>
        <end position="25"/>
    </location>
</feature>
<comment type="caution">
    <text evidence="2">The sequence shown here is derived from an EMBL/GenBank/DDBJ whole genome shotgun (WGS) entry which is preliminary data.</text>
</comment>
<protein>
    <submittedName>
        <fullName evidence="2">Uncharacterized protein</fullName>
    </submittedName>
</protein>
<evidence type="ECO:0000313" key="2">
    <source>
        <dbReference type="EMBL" id="KAJ8993659.1"/>
    </source>
</evidence>
<sequence length="73" mass="7898">MAPLTNEKTSAVMSDTASIQSTSTVSSLKALLPKKKSSDKKTKDRTPPPPLSSEAIEKKARRMEALAHYAALR</sequence>
<dbReference type="AlphaFoldDB" id="A0AAN6IW78"/>
<dbReference type="Proteomes" id="UP001161757">
    <property type="component" value="Unassembled WGS sequence"/>
</dbReference>
<name>A0AAN6IW78_EXODE</name>